<comment type="caution">
    <text evidence="13">The sequence shown here is derived from an EMBL/GenBank/DDBJ whole genome shotgun (WGS) entry which is preliminary data.</text>
</comment>
<feature type="compositionally biased region" description="Polar residues" evidence="11">
    <location>
        <begin position="472"/>
        <end position="493"/>
    </location>
</feature>
<comment type="catalytic activity">
    <reaction evidence="7">
        <text>L-seryl-[protein] + ATP = O-phospho-L-seryl-[protein] + ADP + H(+)</text>
        <dbReference type="Rhea" id="RHEA:17989"/>
        <dbReference type="Rhea" id="RHEA-COMP:9863"/>
        <dbReference type="Rhea" id="RHEA-COMP:11604"/>
        <dbReference type="ChEBI" id="CHEBI:15378"/>
        <dbReference type="ChEBI" id="CHEBI:29999"/>
        <dbReference type="ChEBI" id="CHEBI:30616"/>
        <dbReference type="ChEBI" id="CHEBI:83421"/>
        <dbReference type="ChEBI" id="CHEBI:456216"/>
        <dbReference type="EC" id="2.7.12.2"/>
    </reaction>
</comment>
<evidence type="ECO:0000256" key="4">
    <source>
        <dbReference type="ARBA" id="ARBA00022840"/>
    </source>
</evidence>
<organism evidence="13 14">
    <name type="scientific">Tritrichomonas musculus</name>
    <dbReference type="NCBI Taxonomy" id="1915356"/>
    <lineage>
        <taxon>Eukaryota</taxon>
        <taxon>Metamonada</taxon>
        <taxon>Parabasalia</taxon>
        <taxon>Tritrichomonadida</taxon>
        <taxon>Tritrichomonadidae</taxon>
        <taxon>Tritrichomonas</taxon>
    </lineage>
</organism>
<evidence type="ECO:0000256" key="7">
    <source>
        <dbReference type="ARBA" id="ARBA00049014"/>
    </source>
</evidence>
<dbReference type="PROSITE" id="PS00107">
    <property type="entry name" value="PROTEIN_KINASE_ATP"/>
    <property type="match status" value="1"/>
</dbReference>
<dbReference type="PANTHER" id="PTHR48013:SF9">
    <property type="entry name" value="DUAL SPECIFICITY MITOGEN-ACTIVATED PROTEIN KINASE KINASE 5"/>
    <property type="match status" value="1"/>
</dbReference>
<keyword evidence="1" id="KW-0808">Transferase</keyword>
<evidence type="ECO:0000256" key="9">
    <source>
        <dbReference type="ARBA" id="ARBA00051693"/>
    </source>
</evidence>
<evidence type="ECO:0000256" key="3">
    <source>
        <dbReference type="ARBA" id="ARBA00022777"/>
    </source>
</evidence>
<comment type="similarity">
    <text evidence="5">Belongs to the protein kinase superfamily. STE Ser/Thr protein kinase family. MAP kinase kinase subfamily.</text>
</comment>
<sequence>MDEDNQNPEENQKPNQHFIIDEFEIFEEIGSGAFSRVHIAKHIPTGCYCAAKVINVNLKNRELFTEIMREVSVFMQIDHPNICNLYRLSVINPDDASESDKIKFHISGENEITLVFFMEYATRGTLLELVNSRGGINEYEAQKLFVQIFEGLRHLHIFHFLVHRDLKLENILIDSQGKMKITDFGLASTYYNNQMRTFVGTAGYQPPEIIAGSEYSEKCDVWSLGVCLYAMITGSLPFSTQNRDFRVLIQEATQKKYHPKLSPNLVDLLKKMFEVSPSKRPTLLQLQNHPWLKGVQILSPNISPQPVIFYHVSNPSMIAKFKRRPFKFDPNTIEKFKQNILNQKQSSEATDQNSDIDERVESLKNKLSCGITDSDTATYFCLSRFLGEKPQKPVKSRPNPTIKFNQETNPEQSNQGFAQNQKHPPPPQKTGKGNLKNASSMPKDLSFPNIKRNENPAIRGSSHAFSKKPLTNVKSSPHFTNIDQNPTLDNKQNIHLHPQHISSTPQSKCQRPVSNKSSPIMASVNWLFKKPFSKTTPKKKPI</sequence>
<dbReference type="PANTHER" id="PTHR48013">
    <property type="entry name" value="DUAL SPECIFICITY MITOGEN-ACTIVATED PROTEIN KINASE KINASE 5-RELATED"/>
    <property type="match status" value="1"/>
</dbReference>
<comment type="catalytic activity">
    <reaction evidence="8">
        <text>L-threonyl-[protein] + ATP = O-phospho-L-threonyl-[protein] + ADP + H(+)</text>
        <dbReference type="Rhea" id="RHEA:46608"/>
        <dbReference type="Rhea" id="RHEA-COMP:11060"/>
        <dbReference type="Rhea" id="RHEA-COMP:11605"/>
        <dbReference type="ChEBI" id="CHEBI:15378"/>
        <dbReference type="ChEBI" id="CHEBI:30013"/>
        <dbReference type="ChEBI" id="CHEBI:30616"/>
        <dbReference type="ChEBI" id="CHEBI:61977"/>
        <dbReference type="ChEBI" id="CHEBI:456216"/>
        <dbReference type="EC" id="2.7.12.2"/>
    </reaction>
</comment>
<gene>
    <name evidence="13" type="ORF">M9Y10_005531</name>
</gene>
<dbReference type="InterPro" id="IPR011009">
    <property type="entry name" value="Kinase-like_dom_sf"/>
</dbReference>
<reference evidence="13 14" key="1">
    <citation type="submission" date="2024-04" db="EMBL/GenBank/DDBJ databases">
        <title>Tritrichomonas musculus Genome.</title>
        <authorList>
            <person name="Alves-Ferreira E."/>
            <person name="Grigg M."/>
            <person name="Lorenzi H."/>
            <person name="Galac M."/>
        </authorList>
    </citation>
    <scope>NUCLEOTIDE SEQUENCE [LARGE SCALE GENOMIC DNA]</scope>
    <source>
        <strain evidence="13 14">EAF2021</strain>
    </source>
</reference>
<name>A0ABR2JD93_9EUKA</name>
<dbReference type="SMART" id="SM00220">
    <property type="entry name" value="S_TKc"/>
    <property type="match status" value="1"/>
</dbReference>
<dbReference type="SUPFAM" id="SSF56112">
    <property type="entry name" value="Protein kinase-like (PK-like)"/>
    <property type="match status" value="1"/>
</dbReference>
<evidence type="ECO:0000256" key="6">
    <source>
        <dbReference type="ARBA" id="ARBA00038999"/>
    </source>
</evidence>
<evidence type="ECO:0000256" key="5">
    <source>
        <dbReference type="ARBA" id="ARBA00038035"/>
    </source>
</evidence>
<dbReference type="InterPro" id="IPR017441">
    <property type="entry name" value="Protein_kinase_ATP_BS"/>
</dbReference>
<evidence type="ECO:0000256" key="2">
    <source>
        <dbReference type="ARBA" id="ARBA00022741"/>
    </source>
</evidence>
<dbReference type="EC" id="2.7.12.2" evidence="6"/>
<dbReference type="PROSITE" id="PS00108">
    <property type="entry name" value="PROTEIN_KINASE_ST"/>
    <property type="match status" value="1"/>
</dbReference>
<evidence type="ECO:0000313" key="14">
    <source>
        <dbReference type="Proteomes" id="UP001470230"/>
    </source>
</evidence>
<dbReference type="InterPro" id="IPR008271">
    <property type="entry name" value="Ser/Thr_kinase_AS"/>
</dbReference>
<evidence type="ECO:0000313" key="13">
    <source>
        <dbReference type="EMBL" id="KAK8875366.1"/>
    </source>
</evidence>
<dbReference type="Gene3D" id="1.10.510.10">
    <property type="entry name" value="Transferase(Phosphotransferase) domain 1"/>
    <property type="match status" value="1"/>
</dbReference>
<evidence type="ECO:0000259" key="12">
    <source>
        <dbReference type="PROSITE" id="PS50011"/>
    </source>
</evidence>
<dbReference type="EMBL" id="JAPFFF010000012">
    <property type="protein sequence ID" value="KAK8875366.1"/>
    <property type="molecule type" value="Genomic_DNA"/>
</dbReference>
<protein>
    <recommendedName>
        <fullName evidence="6">mitogen-activated protein kinase kinase</fullName>
        <ecNumber evidence="6">2.7.12.2</ecNumber>
    </recommendedName>
</protein>
<evidence type="ECO:0000256" key="11">
    <source>
        <dbReference type="SAM" id="MobiDB-lite"/>
    </source>
</evidence>
<feature type="region of interest" description="Disordered" evidence="11">
    <location>
        <begin position="390"/>
        <end position="517"/>
    </location>
</feature>
<accession>A0ABR2JD93</accession>
<feature type="binding site" evidence="10">
    <location>
        <position position="52"/>
    </location>
    <ligand>
        <name>ATP</name>
        <dbReference type="ChEBI" id="CHEBI:30616"/>
    </ligand>
</feature>
<evidence type="ECO:0000256" key="8">
    <source>
        <dbReference type="ARBA" id="ARBA00049299"/>
    </source>
</evidence>
<keyword evidence="3" id="KW-0418">Kinase</keyword>
<feature type="domain" description="Protein kinase" evidence="12">
    <location>
        <begin position="23"/>
        <end position="292"/>
    </location>
</feature>
<feature type="compositionally biased region" description="Polar residues" evidence="11">
    <location>
        <begin position="398"/>
        <end position="422"/>
    </location>
</feature>
<dbReference type="InterPro" id="IPR000719">
    <property type="entry name" value="Prot_kinase_dom"/>
</dbReference>
<dbReference type="Proteomes" id="UP001470230">
    <property type="component" value="Unassembled WGS sequence"/>
</dbReference>
<proteinExistence type="inferred from homology"/>
<keyword evidence="4 10" id="KW-0067">ATP-binding</keyword>
<comment type="catalytic activity">
    <reaction evidence="9">
        <text>L-tyrosyl-[protein] + ATP = O-phospho-L-tyrosyl-[protein] + ADP + H(+)</text>
        <dbReference type="Rhea" id="RHEA:10596"/>
        <dbReference type="Rhea" id="RHEA-COMP:10136"/>
        <dbReference type="Rhea" id="RHEA-COMP:20101"/>
        <dbReference type="ChEBI" id="CHEBI:15378"/>
        <dbReference type="ChEBI" id="CHEBI:30616"/>
        <dbReference type="ChEBI" id="CHEBI:46858"/>
        <dbReference type="ChEBI" id="CHEBI:61978"/>
        <dbReference type="ChEBI" id="CHEBI:456216"/>
        <dbReference type="EC" id="2.7.12.2"/>
    </reaction>
</comment>
<keyword evidence="14" id="KW-1185">Reference proteome</keyword>
<feature type="compositionally biased region" description="Polar residues" evidence="11">
    <location>
        <begin position="500"/>
        <end position="517"/>
    </location>
</feature>
<evidence type="ECO:0000256" key="1">
    <source>
        <dbReference type="ARBA" id="ARBA00022679"/>
    </source>
</evidence>
<dbReference type="Pfam" id="PF00069">
    <property type="entry name" value="Pkinase"/>
    <property type="match status" value="1"/>
</dbReference>
<dbReference type="PROSITE" id="PS50011">
    <property type="entry name" value="PROTEIN_KINASE_DOM"/>
    <property type="match status" value="1"/>
</dbReference>
<keyword evidence="2 10" id="KW-0547">Nucleotide-binding</keyword>
<evidence type="ECO:0000256" key="10">
    <source>
        <dbReference type="PROSITE-ProRule" id="PRU10141"/>
    </source>
</evidence>